<keyword evidence="2" id="KW-0812">Transmembrane</keyword>
<proteinExistence type="predicted"/>
<keyword evidence="2" id="KW-1133">Transmembrane helix</keyword>
<dbReference type="Proteomes" id="UP001527866">
    <property type="component" value="Unassembled WGS sequence"/>
</dbReference>
<dbReference type="EMBL" id="JAQFWQ010000002">
    <property type="protein sequence ID" value="MDA2809245.1"/>
    <property type="molecule type" value="Genomic_DNA"/>
</dbReference>
<accession>A0ABT4TX45</accession>
<evidence type="ECO:0000313" key="3">
    <source>
        <dbReference type="EMBL" id="MDA2809245.1"/>
    </source>
</evidence>
<comment type="caution">
    <text evidence="3">The sequence shown here is derived from an EMBL/GenBank/DDBJ whole genome shotgun (WGS) entry which is preliminary data.</text>
</comment>
<feature type="region of interest" description="Disordered" evidence="1">
    <location>
        <begin position="236"/>
        <end position="276"/>
    </location>
</feature>
<gene>
    <name evidence="3" type="ORF">O4J56_01225</name>
</gene>
<evidence type="ECO:0000256" key="2">
    <source>
        <dbReference type="SAM" id="Phobius"/>
    </source>
</evidence>
<keyword evidence="4" id="KW-1185">Reference proteome</keyword>
<feature type="transmembrane region" description="Helical" evidence="2">
    <location>
        <begin position="28"/>
        <end position="50"/>
    </location>
</feature>
<keyword evidence="2" id="KW-0472">Membrane</keyword>
<name>A0ABT4TX45_9ACTN</name>
<feature type="transmembrane region" description="Helical" evidence="2">
    <location>
        <begin position="140"/>
        <end position="161"/>
    </location>
</feature>
<sequence length="291" mass="30891">MPDRTVVQRLEQALTSIDITFKARRRPLAAHAFLLIGLVISNTVLAVAAPRQLDFLRAFQDFLWAASGVLALLGLTAATVCGLLATDRIVLDVRRRVLLQAAHRSVAVAALGFLFAHVALQVAFGRVAAHQAVLPFGADAAVAFGAFSTDLLLVIVVTGLLRRRFTGGGRPRLWRAVHAAAYLCWPLAIVHGLTAGREPAGWVVAGYALCLAAVGLALAARLLVAAGPERGRADAERRVTVVRSGDRDGAPDGAFPPLGGRSPQGRPADPRDGDGLAEDLEFWASIREGRR</sequence>
<reference evidence="3 4" key="1">
    <citation type="submission" date="2023-01" db="EMBL/GenBank/DDBJ databases">
        <title>Draft genome sequence of Nocardiopsis sp. RSe5-2 isolated from halophytes.</title>
        <authorList>
            <person name="Duangmal K."/>
            <person name="Chantavorakit T."/>
        </authorList>
    </citation>
    <scope>NUCLEOTIDE SEQUENCE [LARGE SCALE GENOMIC DNA]</scope>
    <source>
        <strain evidence="3 4">RSe5-2</strain>
    </source>
</reference>
<feature type="transmembrane region" description="Helical" evidence="2">
    <location>
        <begin position="173"/>
        <end position="194"/>
    </location>
</feature>
<dbReference type="RefSeq" id="WP_270683159.1">
    <property type="nucleotide sequence ID" value="NZ_JAQFWQ010000002.1"/>
</dbReference>
<evidence type="ECO:0000313" key="4">
    <source>
        <dbReference type="Proteomes" id="UP001527866"/>
    </source>
</evidence>
<evidence type="ECO:0000256" key="1">
    <source>
        <dbReference type="SAM" id="MobiDB-lite"/>
    </source>
</evidence>
<feature type="transmembrane region" description="Helical" evidence="2">
    <location>
        <begin position="62"/>
        <end position="85"/>
    </location>
</feature>
<evidence type="ECO:0008006" key="5">
    <source>
        <dbReference type="Google" id="ProtNLM"/>
    </source>
</evidence>
<feature type="transmembrane region" description="Helical" evidence="2">
    <location>
        <begin position="106"/>
        <end position="128"/>
    </location>
</feature>
<organism evidence="3 4">
    <name type="scientific">Nocardiopsis endophytica</name>
    <dbReference type="NCBI Taxonomy" id="3018445"/>
    <lineage>
        <taxon>Bacteria</taxon>
        <taxon>Bacillati</taxon>
        <taxon>Actinomycetota</taxon>
        <taxon>Actinomycetes</taxon>
        <taxon>Streptosporangiales</taxon>
        <taxon>Nocardiopsidaceae</taxon>
        <taxon>Nocardiopsis</taxon>
    </lineage>
</organism>
<feature type="compositionally biased region" description="Basic and acidic residues" evidence="1">
    <location>
        <begin position="236"/>
        <end position="250"/>
    </location>
</feature>
<feature type="transmembrane region" description="Helical" evidence="2">
    <location>
        <begin position="200"/>
        <end position="224"/>
    </location>
</feature>
<protein>
    <recommendedName>
        <fullName evidence="5">Ferric oxidoreductase domain-containing protein</fullName>
    </recommendedName>
</protein>